<protein>
    <submittedName>
        <fullName evidence="2">Uncharacterized protein</fullName>
    </submittedName>
</protein>
<feature type="transmembrane region" description="Helical" evidence="1">
    <location>
        <begin position="6"/>
        <end position="22"/>
    </location>
</feature>
<keyword evidence="1" id="KW-1133">Transmembrane helix</keyword>
<gene>
    <name evidence="2" type="ORF">Q9291_01940</name>
</gene>
<keyword evidence="1" id="KW-0472">Membrane</keyword>
<accession>A0ABT9JPY2</accession>
<evidence type="ECO:0000256" key="1">
    <source>
        <dbReference type="SAM" id="Phobius"/>
    </source>
</evidence>
<sequence>MLKTIRISFWVIVVLAVLLPLWEEYQILQWRKPLYVALYPVNADGDTEVESYINSLTQSDFVMLEEYFSAEALRYQLNIRRPVMVRLGPVVKEIPPAPPAVNGHLLDIMRWSLKFRVFGWQHHPDVGVPADIKLYLLFYNTGKHTHLLHSTALNKGRIGRVNLFADVHHHDVNMVVVAHELLHTLKATDKYSLADNEPIFPQGYVEPYAQPIYPQSMAEIMAGKIPQTEHSSRMARHLNETVIGRKTAREIGWLK</sequence>
<name>A0ABT9JPY2_9PROT</name>
<comment type="caution">
    <text evidence="2">The sequence shown here is derived from an EMBL/GenBank/DDBJ whole genome shotgun (WGS) entry which is preliminary data.</text>
</comment>
<keyword evidence="3" id="KW-1185">Reference proteome</keyword>
<dbReference type="RefSeq" id="WP_306388304.1">
    <property type="nucleotide sequence ID" value="NZ_JAVCAP010000002.1"/>
</dbReference>
<proteinExistence type="predicted"/>
<keyword evidence="1" id="KW-0812">Transmembrane</keyword>
<dbReference type="EMBL" id="JAVCAP010000002">
    <property type="protein sequence ID" value="MDP8566600.1"/>
    <property type="molecule type" value="Genomic_DNA"/>
</dbReference>
<dbReference type="Proteomes" id="UP001225906">
    <property type="component" value="Unassembled WGS sequence"/>
</dbReference>
<organism evidence="2 3">
    <name type="scientific">Methylophilus aquaticus</name>
    <dbReference type="NCBI Taxonomy" id="1971610"/>
    <lineage>
        <taxon>Bacteria</taxon>
        <taxon>Pseudomonadati</taxon>
        <taxon>Pseudomonadota</taxon>
        <taxon>Betaproteobacteria</taxon>
        <taxon>Nitrosomonadales</taxon>
        <taxon>Methylophilaceae</taxon>
        <taxon>Methylophilus</taxon>
    </lineage>
</organism>
<evidence type="ECO:0000313" key="3">
    <source>
        <dbReference type="Proteomes" id="UP001225906"/>
    </source>
</evidence>
<reference evidence="3" key="1">
    <citation type="journal article" date="2019" name="Int. J. Syst. Evol. Microbiol.">
        <title>The Global Catalogue of Microorganisms (GCM) 10K type strain sequencing project: providing services to taxonomists for standard genome sequencing and annotation.</title>
        <authorList>
            <consortium name="The Broad Institute Genomics Platform"/>
            <consortium name="The Broad Institute Genome Sequencing Center for Infectious Disease"/>
            <person name="Wu L."/>
            <person name="Ma J."/>
        </authorList>
    </citation>
    <scope>NUCLEOTIDE SEQUENCE [LARGE SCALE GENOMIC DNA]</scope>
    <source>
        <strain evidence="3">VKM B-3159</strain>
    </source>
</reference>
<evidence type="ECO:0000313" key="2">
    <source>
        <dbReference type="EMBL" id="MDP8566600.1"/>
    </source>
</evidence>